<evidence type="ECO:0000259" key="7">
    <source>
        <dbReference type="Pfam" id="PF06722"/>
    </source>
</evidence>
<evidence type="ECO:0000313" key="8">
    <source>
        <dbReference type="EMBL" id="RSM50673.1"/>
    </source>
</evidence>
<dbReference type="GO" id="GO:0016758">
    <property type="term" value="F:hexosyltransferase activity"/>
    <property type="evidence" value="ECO:0007669"/>
    <property type="project" value="InterPro"/>
</dbReference>
<dbReference type="FunFam" id="3.40.50.2000:FF:000009">
    <property type="entry name" value="Sterol 3-beta-glucosyltransferase UGT80A2"/>
    <property type="match status" value="1"/>
</dbReference>
<accession>A0A428X5S4</accession>
<dbReference type="Pfam" id="PF06722">
    <property type="entry name" value="EryCIII-like_C"/>
    <property type="match status" value="1"/>
</dbReference>
<evidence type="ECO:0000313" key="9">
    <source>
        <dbReference type="Proteomes" id="UP000286716"/>
    </source>
</evidence>
<evidence type="ECO:0000256" key="5">
    <source>
        <dbReference type="ARBA" id="ARBA00023194"/>
    </source>
</evidence>
<dbReference type="EMBL" id="QHHU01000001">
    <property type="protein sequence ID" value="RSM50673.1"/>
    <property type="molecule type" value="Genomic_DNA"/>
</dbReference>
<comment type="caution">
    <text evidence="8">The sequence shown here is derived from an EMBL/GenBank/DDBJ whole genome shotgun (WGS) entry which is preliminary data.</text>
</comment>
<dbReference type="PANTHER" id="PTHR48050">
    <property type="entry name" value="STEROL 3-BETA-GLUCOSYLTRANSFERASE"/>
    <property type="match status" value="1"/>
</dbReference>
<dbReference type="Gene3D" id="3.40.50.2000">
    <property type="entry name" value="Glycogen Phosphorylase B"/>
    <property type="match status" value="2"/>
</dbReference>
<dbReference type="InterPro" id="IPR004276">
    <property type="entry name" value="GlycoTrans_28_N"/>
</dbReference>
<dbReference type="UniPathway" id="UPA00162"/>
<dbReference type="GO" id="GO:0033072">
    <property type="term" value="P:vancomycin biosynthetic process"/>
    <property type="evidence" value="ECO:0007669"/>
    <property type="project" value="UniProtKB-UniPathway"/>
</dbReference>
<evidence type="ECO:0000256" key="3">
    <source>
        <dbReference type="ARBA" id="ARBA00022676"/>
    </source>
</evidence>
<dbReference type="SUPFAM" id="SSF53756">
    <property type="entry name" value="UDP-Glycosyltransferase/glycogen phosphorylase"/>
    <property type="match status" value="1"/>
</dbReference>
<dbReference type="RefSeq" id="WP_020646217.1">
    <property type="nucleotide sequence ID" value="NZ_QHHU01000001.1"/>
</dbReference>
<proteinExistence type="inferred from homology"/>
<dbReference type="Proteomes" id="UP000286716">
    <property type="component" value="Unassembled WGS sequence"/>
</dbReference>
<comment type="pathway">
    <text evidence="1">Antibiotic biosynthesis; vancomycin biosynthesis.</text>
</comment>
<dbReference type="OrthoDB" id="3253247at2"/>
<dbReference type="InterPro" id="IPR002213">
    <property type="entry name" value="UDP_glucos_trans"/>
</dbReference>
<keyword evidence="9" id="KW-1185">Reference proteome</keyword>
<dbReference type="InterPro" id="IPR010610">
    <property type="entry name" value="EryCIII-like_C"/>
</dbReference>
<feature type="domain" description="Glycosyltransferase family 28 N-terminal" evidence="6">
    <location>
        <begin position="3"/>
        <end position="133"/>
    </location>
</feature>
<evidence type="ECO:0000256" key="4">
    <source>
        <dbReference type="ARBA" id="ARBA00022679"/>
    </source>
</evidence>
<dbReference type="Pfam" id="PF03033">
    <property type="entry name" value="Glyco_transf_28"/>
    <property type="match status" value="1"/>
</dbReference>
<dbReference type="GO" id="GO:0008194">
    <property type="term" value="F:UDP-glycosyltransferase activity"/>
    <property type="evidence" value="ECO:0007669"/>
    <property type="project" value="InterPro"/>
</dbReference>
<sequence>MRVLLSTAGSRGDVEPLLALAVRLQGLGAEVLMCASPASAERLAEVGVPHVPVGLQLDGMLLQEGMPPPSAEDERRLAAMAIDMQFDAVPAAAEGCAAVVATGELAAAAAVRSVAEKLGIPYFYGAYSPNYLASPHYPPPDDERTTPGVTDNGVLWAERAERFAKRYGETLNSRRAAIGLPPVADVFGYGYTEQPWLAADPVLAPLDPDLDAVQTGAWILRDDRPLSPELAAFLAAGSPPVYVGFGSASGPGIEDAAKVAIEAIRALGRRAILSRGWADLVLPDDREDCFAVDEANLQVLFEQSAAVVHHGSAGTEHLATRAGVPQIAIPRHTDQAYYAGRVAELGVGVALEGPVPSFAAMSAALATALAPETRARAAEVAGTVRTDGTTMAAELLFQAAEQGKLTVPA</sequence>
<dbReference type="CDD" id="cd03784">
    <property type="entry name" value="GT1_Gtf-like"/>
    <property type="match status" value="1"/>
</dbReference>
<evidence type="ECO:0000256" key="1">
    <source>
        <dbReference type="ARBA" id="ARBA00004660"/>
    </source>
</evidence>
<reference evidence="8 9" key="1">
    <citation type="submission" date="2018-05" db="EMBL/GenBank/DDBJ databases">
        <title>Evolution of GPA BGCs.</title>
        <authorList>
            <person name="Waglechner N."/>
            <person name="Wright G.D."/>
        </authorList>
    </citation>
    <scope>NUCLEOTIDE SEQUENCE [LARGE SCALE GENOMIC DNA]</scope>
    <source>
        <strain evidence="8 9">DSM 5908</strain>
    </source>
</reference>
<comment type="similarity">
    <text evidence="2">Belongs to the glycosyltransferase 28 family.</text>
</comment>
<feature type="domain" description="Erythromycin biosynthesis protein CIII-like C-terminal" evidence="7">
    <location>
        <begin position="292"/>
        <end position="381"/>
    </location>
</feature>
<protein>
    <submittedName>
        <fullName evidence="8">Glycosyltransferase</fullName>
    </submittedName>
</protein>
<dbReference type="PANTHER" id="PTHR48050:SF13">
    <property type="entry name" value="STEROL 3-BETA-GLUCOSYLTRANSFERASE UGT80A2"/>
    <property type="match status" value="1"/>
</dbReference>
<keyword evidence="5" id="KW-0045">Antibiotic biosynthesis</keyword>
<evidence type="ECO:0000256" key="2">
    <source>
        <dbReference type="ARBA" id="ARBA00006962"/>
    </source>
</evidence>
<keyword evidence="4 8" id="KW-0808">Transferase</keyword>
<organism evidence="8 9">
    <name type="scientific">Amycolatopsis balhimycina DSM 5908</name>
    <dbReference type="NCBI Taxonomy" id="1081091"/>
    <lineage>
        <taxon>Bacteria</taxon>
        <taxon>Bacillati</taxon>
        <taxon>Actinomycetota</taxon>
        <taxon>Actinomycetes</taxon>
        <taxon>Pseudonocardiales</taxon>
        <taxon>Pseudonocardiaceae</taxon>
        <taxon>Amycolatopsis</taxon>
    </lineage>
</organism>
<evidence type="ECO:0000259" key="6">
    <source>
        <dbReference type="Pfam" id="PF03033"/>
    </source>
</evidence>
<dbReference type="GO" id="GO:0005975">
    <property type="term" value="P:carbohydrate metabolic process"/>
    <property type="evidence" value="ECO:0007669"/>
    <property type="project" value="InterPro"/>
</dbReference>
<gene>
    <name evidence="8" type="ORF">DMA12_00440</name>
</gene>
<dbReference type="InterPro" id="IPR050426">
    <property type="entry name" value="Glycosyltransferase_28"/>
</dbReference>
<keyword evidence="3" id="KW-0328">Glycosyltransferase</keyword>
<name>A0A428X5S4_AMYBA</name>
<dbReference type="FunFam" id="3.40.50.2000:FF:000292">
    <property type="entry name" value="Glycosyltransferase GtfE"/>
    <property type="match status" value="1"/>
</dbReference>
<dbReference type="AlphaFoldDB" id="A0A428X5S4"/>